<dbReference type="eggNOG" id="KOG2038">
    <property type="taxonomic scope" value="Eukaryota"/>
</dbReference>
<dbReference type="OrthoDB" id="28947at2759"/>
<dbReference type="PANTHER" id="PTHR12048:SF0">
    <property type="entry name" value="CCAAT_ENHANCER-BINDING PROTEIN ZETA"/>
    <property type="match status" value="1"/>
</dbReference>
<feature type="compositionally biased region" description="Basic and acidic residues" evidence="2">
    <location>
        <begin position="770"/>
        <end position="780"/>
    </location>
</feature>
<evidence type="ECO:0000256" key="1">
    <source>
        <dbReference type="ARBA" id="ARBA00007797"/>
    </source>
</evidence>
<protein>
    <recommendedName>
        <fullName evidence="3">CCAAT-binding factor domain-containing protein</fullName>
    </recommendedName>
</protein>
<dbReference type="GO" id="GO:0042802">
    <property type="term" value="F:identical protein binding"/>
    <property type="evidence" value="ECO:0007669"/>
    <property type="project" value="EnsemblFungi"/>
</dbReference>
<feature type="compositionally biased region" description="Polar residues" evidence="2">
    <location>
        <begin position="76"/>
        <end position="90"/>
    </location>
</feature>
<comment type="similarity">
    <text evidence="1">Belongs to the CBF/MAK21 family.</text>
</comment>
<reference evidence="5" key="1">
    <citation type="journal article" date="2014" name="BMC Genomics">
        <title>Genome characteristics reveal the impact of lichenization on lichen-forming fungus Endocarpon pusillum Hedwig (Verrucariales, Ascomycota).</title>
        <authorList>
            <person name="Wang Y.-Y."/>
            <person name="Liu B."/>
            <person name="Zhang X.-Y."/>
            <person name="Zhou Q.-M."/>
            <person name="Zhang T."/>
            <person name="Li H."/>
            <person name="Yu Y.-F."/>
            <person name="Zhang X.-L."/>
            <person name="Hao X.-Y."/>
            <person name="Wang M."/>
            <person name="Wang L."/>
            <person name="Wei J.-C."/>
        </authorList>
    </citation>
    <scope>NUCLEOTIDE SEQUENCE [LARGE SCALE GENOMIC DNA]</scope>
    <source>
        <strain evidence="5">Z07020 / HMAS-L-300199</strain>
    </source>
</reference>
<feature type="region of interest" description="Disordered" evidence="2">
    <location>
        <begin position="749"/>
        <end position="780"/>
    </location>
</feature>
<dbReference type="RefSeq" id="XP_007803712.1">
    <property type="nucleotide sequence ID" value="XM_007805521.1"/>
</dbReference>
<keyword evidence="5" id="KW-1185">Reference proteome</keyword>
<dbReference type="AlphaFoldDB" id="U1HNS4"/>
<dbReference type="Proteomes" id="UP000019373">
    <property type="component" value="Unassembled WGS sequence"/>
</dbReference>
<dbReference type="InterPro" id="IPR016024">
    <property type="entry name" value="ARM-type_fold"/>
</dbReference>
<feature type="domain" description="CCAAT-binding factor" evidence="3">
    <location>
        <begin position="633"/>
        <end position="806"/>
    </location>
</feature>
<feature type="compositionally biased region" description="Basic and acidic residues" evidence="2">
    <location>
        <begin position="92"/>
        <end position="105"/>
    </location>
</feature>
<feature type="compositionally biased region" description="Basic residues" evidence="2">
    <location>
        <begin position="64"/>
        <end position="74"/>
    </location>
</feature>
<dbReference type="GO" id="GO:0005730">
    <property type="term" value="C:nucleolus"/>
    <property type="evidence" value="ECO:0007669"/>
    <property type="project" value="EnsemblFungi"/>
</dbReference>
<dbReference type="HOGENOM" id="CLU_003417_0_0_1"/>
<proteinExistence type="inferred from homology"/>
<dbReference type="PANTHER" id="PTHR12048">
    <property type="entry name" value="CCAAT-BINDING FACTOR-RELATED"/>
    <property type="match status" value="1"/>
</dbReference>
<feature type="region of interest" description="Disordered" evidence="2">
    <location>
        <begin position="176"/>
        <end position="232"/>
    </location>
</feature>
<evidence type="ECO:0000313" key="4">
    <source>
        <dbReference type="EMBL" id="ERF70654.1"/>
    </source>
</evidence>
<dbReference type="Pfam" id="PF03914">
    <property type="entry name" value="CBF"/>
    <property type="match status" value="1"/>
</dbReference>
<feature type="region of interest" description="Disordered" evidence="2">
    <location>
        <begin position="906"/>
        <end position="929"/>
    </location>
</feature>
<feature type="compositionally biased region" description="Acidic residues" evidence="2">
    <location>
        <begin position="189"/>
        <end position="205"/>
    </location>
</feature>
<evidence type="ECO:0000259" key="3">
    <source>
        <dbReference type="Pfam" id="PF03914"/>
    </source>
</evidence>
<feature type="compositionally biased region" description="Acidic residues" evidence="2">
    <location>
        <begin position="968"/>
        <end position="986"/>
    </location>
</feature>
<dbReference type="SUPFAM" id="SSF48371">
    <property type="entry name" value="ARM repeat"/>
    <property type="match status" value="1"/>
</dbReference>
<dbReference type="GO" id="GO:0030690">
    <property type="term" value="C:Noc1p-Noc2p complex"/>
    <property type="evidence" value="ECO:0007669"/>
    <property type="project" value="EnsemblFungi"/>
</dbReference>
<feature type="region of interest" description="Disordered" evidence="2">
    <location>
        <begin position="147"/>
        <end position="166"/>
    </location>
</feature>
<feature type="compositionally biased region" description="Basic and acidic residues" evidence="2">
    <location>
        <begin position="148"/>
        <end position="166"/>
    </location>
</feature>
<sequence length="1062" mass="118001">MTKAGKKSGDNVVTSVPRTEDGLVDLERSKTLNNQAFSGLSQKIQAQFTKLKADNPNVNAKQAKDHKKNARRKAAPQTTLESNTIKSQNRGQKRDSRGKVKEAGKSKSSLNTAEASSATKDILKEEVYSLGGTAEDLALVAGLDSDSELDHDRGQDKSSQETKFEKGLKKGIAEILKQIDESGRPTTVESDEGVEDVTEDGDAQDEEKQGQRHGSFHAAESPGSATASTSRLGRSNLLIEPRPDWFNTQLPPINDSEVPKVKIPASLIQQVHDHAKSLLDAENESFNATQQSSSSQKFYSTVITSGTLSDKISALTLAVQESPLHNIRALTTLINLGKKRSRAQAVDVLRALKDLFAQGSLLPSDRKLHAFLGHPNLLGALANSKGWKVGETLPGFLQPQHLVLWAYESWLKEKYFEVLQTLEIWCNDEIEFSKSKAVNFVYELLREKPEQESNLLRLLTNKLGDPSKKIASQTSYLLMQLMAAHPLMKMTIISSIDSDLLFRPGQSLHAKYYAAITLNQTPLSSKEEEVASKLLSTYFSVFVGLLKPADPDRRVQNDESKARTASNEKRKSTRKHSHDTEYAQADELREKLTSAILTGINRAYPYTDSTSDSLSMHLETLFRITHSSNFNTSIQAMMLIQQLCSSHQASADRFYRTLYESLLDVRLITSSKQSLYLNLLYKALKADTNVKRIKAFTKRIIQVLALHQPSFICGCFFLLQELRQTFPGLSALIDQPEEHDLDEEAYKDVTEPQDKGPMPPESRNFPGKGKAYDGRKRDPEHSSAESSCLWEVIPFLAHFHPSVSVNAEHIIRHAKLPGKPNLELHTLIHFLDRFAYRNAKIGSSNLRGSSIMQPLAGGDTASLLVRSASHDQLPVNSEKFWNRNSMDVPAEDAFFHQYFSSLGKTNPNRKISKKIRQSAENDDASDTEESEIWKAMMESAPDLEGADESDQGLEMDDLESDFDRSSEEAAEDEEDDEDDEEMEEQEVSSSSDEVSVSSDAEISSEYGMAAPAADHDSLTAVRFAGKIRGPSAQRRKLKHLPTFASVDDYAEMIDDEGGEDLG</sequence>
<accession>U1HNS4</accession>
<dbReference type="GeneID" id="19237573"/>
<feature type="compositionally biased region" description="Basic and acidic residues" evidence="2">
    <location>
        <begin position="552"/>
        <end position="570"/>
    </location>
</feature>
<feature type="compositionally biased region" description="Polar residues" evidence="2">
    <location>
        <begin position="223"/>
        <end position="232"/>
    </location>
</feature>
<feature type="compositionally biased region" description="Low complexity" evidence="2">
    <location>
        <begin position="987"/>
        <end position="1005"/>
    </location>
</feature>
<name>U1HNS4_ENDPU</name>
<dbReference type="OMA" id="EIWCNDE"/>
<feature type="region of interest" description="Disordered" evidence="2">
    <location>
        <begin position="51"/>
        <end position="120"/>
    </location>
</feature>
<dbReference type="GO" id="GO:0000027">
    <property type="term" value="P:ribosomal large subunit assembly"/>
    <property type="evidence" value="ECO:0007669"/>
    <property type="project" value="EnsemblFungi"/>
</dbReference>
<gene>
    <name evidence="4" type="ORF">EPUS_02520</name>
</gene>
<feature type="compositionally biased region" description="Acidic residues" evidence="2">
    <location>
        <begin position="920"/>
        <end position="929"/>
    </location>
</feature>
<feature type="compositionally biased region" description="Polar residues" evidence="2">
    <location>
        <begin position="106"/>
        <end position="119"/>
    </location>
</feature>
<dbReference type="InterPro" id="IPR040155">
    <property type="entry name" value="CEBPZ/Mak21-like"/>
</dbReference>
<feature type="region of interest" description="Disordered" evidence="2">
    <location>
        <begin position="552"/>
        <end position="582"/>
    </location>
</feature>
<dbReference type="InterPro" id="IPR005612">
    <property type="entry name" value="CCAAT-binding_factor"/>
</dbReference>
<feature type="region of interest" description="Disordered" evidence="2">
    <location>
        <begin position="1"/>
        <end position="26"/>
    </location>
</feature>
<organism evidence="4 5">
    <name type="scientific">Endocarpon pusillum (strain Z07020 / HMAS-L-300199)</name>
    <name type="common">Lichen-forming fungus</name>
    <dbReference type="NCBI Taxonomy" id="1263415"/>
    <lineage>
        <taxon>Eukaryota</taxon>
        <taxon>Fungi</taxon>
        <taxon>Dikarya</taxon>
        <taxon>Ascomycota</taxon>
        <taxon>Pezizomycotina</taxon>
        <taxon>Eurotiomycetes</taxon>
        <taxon>Chaetothyriomycetidae</taxon>
        <taxon>Verrucariales</taxon>
        <taxon>Verrucariaceae</taxon>
        <taxon>Endocarpon</taxon>
    </lineage>
</organism>
<evidence type="ECO:0000313" key="5">
    <source>
        <dbReference type="Proteomes" id="UP000019373"/>
    </source>
</evidence>
<dbReference type="EMBL" id="KE721301">
    <property type="protein sequence ID" value="ERF70654.1"/>
    <property type="molecule type" value="Genomic_DNA"/>
</dbReference>
<evidence type="ECO:0000256" key="2">
    <source>
        <dbReference type="SAM" id="MobiDB-lite"/>
    </source>
</evidence>
<feature type="region of interest" description="Disordered" evidence="2">
    <location>
        <begin position="959"/>
        <end position="1014"/>
    </location>
</feature>